<organism evidence="2 3">
    <name type="scientific">Methylobacterium gnaphalii</name>
    <dbReference type="NCBI Taxonomy" id="1010610"/>
    <lineage>
        <taxon>Bacteria</taxon>
        <taxon>Pseudomonadati</taxon>
        <taxon>Pseudomonadota</taxon>
        <taxon>Alphaproteobacteria</taxon>
        <taxon>Hyphomicrobiales</taxon>
        <taxon>Methylobacteriaceae</taxon>
        <taxon>Methylobacterium</taxon>
    </lineage>
</organism>
<gene>
    <name evidence="2" type="ORF">MGN01_31760</name>
</gene>
<evidence type="ECO:0000313" key="2">
    <source>
        <dbReference type="EMBL" id="GEP11331.1"/>
    </source>
</evidence>
<keyword evidence="1" id="KW-1133">Transmembrane helix</keyword>
<evidence type="ECO:0000256" key="1">
    <source>
        <dbReference type="SAM" id="Phobius"/>
    </source>
</evidence>
<dbReference type="AlphaFoldDB" id="A0A512JMY6"/>
<feature type="transmembrane region" description="Helical" evidence="1">
    <location>
        <begin position="37"/>
        <end position="60"/>
    </location>
</feature>
<protein>
    <submittedName>
        <fullName evidence="2">Uncharacterized protein</fullName>
    </submittedName>
</protein>
<proteinExistence type="predicted"/>
<keyword evidence="1" id="KW-0472">Membrane</keyword>
<sequence length="109" mass="11435">MLTAFIDDVRRDPSPVVAFGDHSMSLDPSETPRPHGLLTATAIAALVMGIGGFGLAHRLAQSLEHQKRQAAALPPGIVEPEVTGAIGPAARSIIIDPCVARERLLVRGP</sequence>
<comment type="caution">
    <text evidence="2">The sequence shown here is derived from an EMBL/GenBank/DDBJ whole genome shotgun (WGS) entry which is preliminary data.</text>
</comment>
<name>A0A512JMY6_9HYPH</name>
<dbReference type="EMBL" id="BJZV01000017">
    <property type="protein sequence ID" value="GEP11331.1"/>
    <property type="molecule type" value="Genomic_DNA"/>
</dbReference>
<dbReference type="Proteomes" id="UP000321750">
    <property type="component" value="Unassembled WGS sequence"/>
</dbReference>
<evidence type="ECO:0000313" key="3">
    <source>
        <dbReference type="Proteomes" id="UP000321750"/>
    </source>
</evidence>
<keyword evidence="3" id="KW-1185">Reference proteome</keyword>
<accession>A0A512JMY6</accession>
<reference evidence="2 3" key="1">
    <citation type="submission" date="2019-07" db="EMBL/GenBank/DDBJ databases">
        <title>Whole genome shotgun sequence of Methylobacterium gnaphalii NBRC 107716.</title>
        <authorList>
            <person name="Hosoyama A."/>
            <person name="Uohara A."/>
            <person name="Ohji S."/>
            <person name="Ichikawa N."/>
        </authorList>
    </citation>
    <scope>NUCLEOTIDE SEQUENCE [LARGE SCALE GENOMIC DNA]</scope>
    <source>
        <strain evidence="2 3">NBRC 107716</strain>
    </source>
</reference>
<keyword evidence="1" id="KW-0812">Transmembrane</keyword>